<protein>
    <submittedName>
        <fullName evidence="2">Uncharacterized protein</fullName>
    </submittedName>
</protein>
<accession>A0A2U8VWT8</accession>
<reference evidence="2 3" key="1">
    <citation type="submission" date="2018-05" db="EMBL/GenBank/DDBJ databases">
        <title>Complete Genome Sequence of Methylobacterium sp. 17Sr1-43.</title>
        <authorList>
            <person name="Srinivasan S."/>
        </authorList>
    </citation>
    <scope>NUCLEOTIDE SEQUENCE [LARGE SCALE GENOMIC DNA]</scope>
    <source>
        <strain evidence="2 3">17Sr1-43</strain>
    </source>
</reference>
<name>A0A2U8VWT8_9HYPH</name>
<dbReference type="KEGG" id="meti:DK427_19735"/>
<dbReference type="RefSeq" id="WP_109952748.1">
    <property type="nucleotide sequence ID" value="NZ_CP029551.1"/>
</dbReference>
<dbReference type="AlphaFoldDB" id="A0A2U8VWT8"/>
<dbReference type="EMBL" id="CP029551">
    <property type="protein sequence ID" value="AWN37682.1"/>
    <property type="molecule type" value="Genomic_DNA"/>
</dbReference>
<evidence type="ECO:0000256" key="1">
    <source>
        <dbReference type="SAM" id="MobiDB-lite"/>
    </source>
</evidence>
<organism evidence="2 3">
    <name type="scientific">Methylobacterium radiodurans</name>
    <dbReference type="NCBI Taxonomy" id="2202828"/>
    <lineage>
        <taxon>Bacteria</taxon>
        <taxon>Pseudomonadati</taxon>
        <taxon>Pseudomonadota</taxon>
        <taxon>Alphaproteobacteria</taxon>
        <taxon>Hyphomicrobiales</taxon>
        <taxon>Methylobacteriaceae</taxon>
        <taxon>Methylobacterium</taxon>
    </lineage>
</organism>
<evidence type="ECO:0000313" key="2">
    <source>
        <dbReference type="EMBL" id="AWN37682.1"/>
    </source>
</evidence>
<gene>
    <name evidence="2" type="ORF">DK427_19735</name>
</gene>
<dbReference type="Proteomes" id="UP000246058">
    <property type="component" value="Chromosome"/>
</dbReference>
<feature type="region of interest" description="Disordered" evidence="1">
    <location>
        <begin position="45"/>
        <end position="64"/>
    </location>
</feature>
<evidence type="ECO:0000313" key="3">
    <source>
        <dbReference type="Proteomes" id="UP000246058"/>
    </source>
</evidence>
<keyword evidence="3" id="KW-1185">Reference proteome</keyword>
<sequence length="64" mass="7234">MTVIVDKRYAETKEQRAQSDLRDVRNQFATAHGKQRGERLLAMLTGPAERAPDDARPGGRQRGR</sequence>
<proteinExistence type="predicted"/>